<protein>
    <submittedName>
        <fullName evidence="6">Alcohol dehydrogenase catalytic domain-containing protein</fullName>
    </submittedName>
</protein>
<dbReference type="Gene3D" id="3.40.50.720">
    <property type="entry name" value="NAD(P)-binding Rossmann-like Domain"/>
    <property type="match status" value="1"/>
</dbReference>
<evidence type="ECO:0000313" key="6">
    <source>
        <dbReference type="EMBL" id="NDY92470.1"/>
    </source>
</evidence>
<name>A0A7C9PJB0_9BURK</name>
<dbReference type="SUPFAM" id="SSF51735">
    <property type="entry name" value="NAD(P)-binding Rossmann-fold domains"/>
    <property type="match status" value="1"/>
</dbReference>
<gene>
    <name evidence="6" type="ORF">G3A44_14880</name>
</gene>
<dbReference type="Proteomes" id="UP000484255">
    <property type="component" value="Unassembled WGS sequence"/>
</dbReference>
<keyword evidence="1" id="KW-0479">Metal-binding</keyword>
<feature type="domain" description="Enoyl reductase (ER)" evidence="5">
    <location>
        <begin position="8"/>
        <end position="336"/>
    </location>
</feature>
<dbReference type="InterPro" id="IPR020843">
    <property type="entry name" value="ER"/>
</dbReference>
<evidence type="ECO:0000313" key="7">
    <source>
        <dbReference type="Proteomes" id="UP000484255"/>
    </source>
</evidence>
<feature type="region of interest" description="Disordered" evidence="4">
    <location>
        <begin position="1"/>
        <end position="21"/>
    </location>
</feature>
<dbReference type="InterPro" id="IPR036291">
    <property type="entry name" value="NAD(P)-bd_dom_sf"/>
</dbReference>
<evidence type="ECO:0000256" key="1">
    <source>
        <dbReference type="ARBA" id="ARBA00022723"/>
    </source>
</evidence>
<organism evidence="6 7">
    <name type="scientific">Ideonella livida</name>
    <dbReference type="NCBI Taxonomy" id="2707176"/>
    <lineage>
        <taxon>Bacteria</taxon>
        <taxon>Pseudomonadati</taxon>
        <taxon>Pseudomonadota</taxon>
        <taxon>Betaproteobacteria</taxon>
        <taxon>Burkholderiales</taxon>
        <taxon>Sphaerotilaceae</taxon>
        <taxon>Ideonella</taxon>
    </lineage>
</organism>
<dbReference type="PANTHER" id="PTHR43401:SF2">
    <property type="entry name" value="L-THREONINE 3-DEHYDROGENASE"/>
    <property type="match status" value="1"/>
</dbReference>
<dbReference type="InterPro" id="IPR011032">
    <property type="entry name" value="GroES-like_sf"/>
</dbReference>
<evidence type="ECO:0000256" key="4">
    <source>
        <dbReference type="SAM" id="MobiDB-lite"/>
    </source>
</evidence>
<dbReference type="PANTHER" id="PTHR43401">
    <property type="entry name" value="L-THREONINE 3-DEHYDROGENASE"/>
    <property type="match status" value="1"/>
</dbReference>
<comment type="caution">
    <text evidence="6">The sequence shown here is derived from an EMBL/GenBank/DDBJ whole genome shotgun (WGS) entry which is preliminary data.</text>
</comment>
<dbReference type="Pfam" id="PF00107">
    <property type="entry name" value="ADH_zinc_N"/>
    <property type="match status" value="1"/>
</dbReference>
<dbReference type="GO" id="GO:0016491">
    <property type="term" value="F:oxidoreductase activity"/>
    <property type="evidence" value="ECO:0007669"/>
    <property type="project" value="UniProtKB-KW"/>
</dbReference>
<dbReference type="RefSeq" id="WP_163458379.1">
    <property type="nucleotide sequence ID" value="NZ_JAAGOH010000018.1"/>
</dbReference>
<reference evidence="6 7" key="1">
    <citation type="submission" date="2020-02" db="EMBL/GenBank/DDBJ databases">
        <title>Ideonella bacterium strain TBM-1.</title>
        <authorList>
            <person name="Chen W.-M."/>
        </authorList>
    </citation>
    <scope>NUCLEOTIDE SEQUENCE [LARGE SCALE GENOMIC DNA]</scope>
    <source>
        <strain evidence="6 7">TBM-1</strain>
    </source>
</reference>
<dbReference type="SMART" id="SM00829">
    <property type="entry name" value="PKS_ER"/>
    <property type="match status" value="1"/>
</dbReference>
<dbReference type="InterPro" id="IPR050129">
    <property type="entry name" value="Zn_alcohol_dh"/>
</dbReference>
<evidence type="ECO:0000256" key="3">
    <source>
        <dbReference type="ARBA" id="ARBA00023002"/>
    </source>
</evidence>
<dbReference type="InterPro" id="IPR013154">
    <property type="entry name" value="ADH-like_N"/>
</dbReference>
<dbReference type="EMBL" id="JAAGOH010000018">
    <property type="protein sequence ID" value="NDY92470.1"/>
    <property type="molecule type" value="Genomic_DNA"/>
</dbReference>
<dbReference type="Gene3D" id="3.90.180.10">
    <property type="entry name" value="Medium-chain alcohol dehydrogenases, catalytic domain"/>
    <property type="match status" value="1"/>
</dbReference>
<evidence type="ECO:0000259" key="5">
    <source>
        <dbReference type="SMART" id="SM00829"/>
    </source>
</evidence>
<dbReference type="InterPro" id="IPR013149">
    <property type="entry name" value="ADH-like_C"/>
</dbReference>
<keyword evidence="2" id="KW-0862">Zinc</keyword>
<proteinExistence type="predicted"/>
<dbReference type="GO" id="GO:0046872">
    <property type="term" value="F:metal ion binding"/>
    <property type="evidence" value="ECO:0007669"/>
    <property type="project" value="UniProtKB-KW"/>
</dbReference>
<dbReference type="SUPFAM" id="SSF50129">
    <property type="entry name" value="GroES-like"/>
    <property type="match status" value="1"/>
</dbReference>
<dbReference type="Pfam" id="PF08240">
    <property type="entry name" value="ADH_N"/>
    <property type="match status" value="1"/>
</dbReference>
<evidence type="ECO:0000256" key="2">
    <source>
        <dbReference type="ARBA" id="ARBA00022833"/>
    </source>
</evidence>
<dbReference type="AlphaFoldDB" id="A0A7C9PJB0"/>
<sequence>MLALQKTSPAPGLTLADVAPPGPPGPGQALVQVLATGICGSDLHVDDWTPSYHFIAPRLPVTLGHEFVGRVHGGRLDGQRVVVRPSVVCGTCAACTAGQPDACETRTGLGMTRPGAFAPWVLVPERNCVPVPPGLPDALATLAEPLSIAWQALQVAGPVAGQRVLVMGPGTIGQGVALLARRAGAAQVVVSGFDDGPRLQALRDMGFDALVDVARQPLAEAVHPHTGGAPFDLVVEATGVPATITQALPLLRRRGALVVTGIHATPLPLDLTTLVRREQQLRGSFRPQEAAWPEVLAWLATEAETLAPMVSHVLPLARGLEGFALAHGKQATKVVLCPPAPTAPAEPAHG</sequence>
<keyword evidence="7" id="KW-1185">Reference proteome</keyword>
<keyword evidence="3" id="KW-0560">Oxidoreductase</keyword>
<accession>A0A7C9PJB0</accession>